<keyword evidence="10" id="KW-1185">Reference proteome</keyword>
<comment type="similarity">
    <text evidence="2">Belongs to the major facilitator superfamily.</text>
</comment>
<dbReference type="Gene3D" id="1.20.1250.20">
    <property type="entry name" value="MFS general substrate transporter like domains"/>
    <property type="match status" value="2"/>
</dbReference>
<feature type="transmembrane region" description="Helical" evidence="7">
    <location>
        <begin position="62"/>
        <end position="82"/>
    </location>
</feature>
<accession>A0ABP3LV20</accession>
<evidence type="ECO:0000313" key="9">
    <source>
        <dbReference type="EMBL" id="GAA0507505.1"/>
    </source>
</evidence>
<organism evidence="9 10">
    <name type="scientific">Deinococcus depolymerans</name>
    <dbReference type="NCBI Taxonomy" id="392408"/>
    <lineage>
        <taxon>Bacteria</taxon>
        <taxon>Thermotogati</taxon>
        <taxon>Deinococcota</taxon>
        <taxon>Deinococci</taxon>
        <taxon>Deinococcales</taxon>
        <taxon>Deinococcaceae</taxon>
        <taxon>Deinococcus</taxon>
    </lineage>
</organism>
<feature type="transmembrane region" description="Helical" evidence="7">
    <location>
        <begin position="149"/>
        <end position="173"/>
    </location>
</feature>
<dbReference type="EMBL" id="BAAADB010000011">
    <property type="protein sequence ID" value="GAA0507505.1"/>
    <property type="molecule type" value="Genomic_DNA"/>
</dbReference>
<keyword evidence="6 7" id="KW-0472">Membrane</keyword>
<reference evidence="10" key="1">
    <citation type="journal article" date="2019" name="Int. J. Syst. Evol. Microbiol.">
        <title>The Global Catalogue of Microorganisms (GCM) 10K type strain sequencing project: providing services to taxonomists for standard genome sequencing and annotation.</title>
        <authorList>
            <consortium name="The Broad Institute Genomics Platform"/>
            <consortium name="The Broad Institute Genome Sequencing Center for Infectious Disease"/>
            <person name="Wu L."/>
            <person name="Ma J."/>
        </authorList>
    </citation>
    <scope>NUCLEOTIDE SEQUENCE [LARGE SCALE GENOMIC DNA]</scope>
    <source>
        <strain evidence="10">JCM 14368</strain>
    </source>
</reference>
<comment type="caution">
    <text evidence="9">The sequence shown here is derived from an EMBL/GenBank/DDBJ whole genome shotgun (WGS) entry which is preliminary data.</text>
</comment>
<keyword evidence="4 7" id="KW-0812">Transmembrane</keyword>
<feature type="transmembrane region" description="Helical" evidence="7">
    <location>
        <begin position="253"/>
        <end position="275"/>
    </location>
</feature>
<dbReference type="PANTHER" id="PTHR23514">
    <property type="entry name" value="BYPASS OF STOP CODON PROTEIN 6"/>
    <property type="match status" value="1"/>
</dbReference>
<evidence type="ECO:0000256" key="7">
    <source>
        <dbReference type="SAM" id="Phobius"/>
    </source>
</evidence>
<evidence type="ECO:0000256" key="4">
    <source>
        <dbReference type="ARBA" id="ARBA00022692"/>
    </source>
</evidence>
<dbReference type="PROSITE" id="PS50850">
    <property type="entry name" value="MFS"/>
    <property type="match status" value="1"/>
</dbReference>
<feature type="transmembrane region" description="Helical" evidence="7">
    <location>
        <begin position="282"/>
        <end position="299"/>
    </location>
</feature>
<feature type="transmembrane region" description="Helical" evidence="7">
    <location>
        <begin position="219"/>
        <end position="241"/>
    </location>
</feature>
<proteinExistence type="inferred from homology"/>
<sequence>MSRSGKLPPPPSPAAAGERTPLSLLATGTAAFFTLGLIQAMYGPSFPLFQARYGVSTAGVGVIASAHFLGSAIAPPLVGLLLRRLSVRAGVSFSLLVLAAGMLGVVVAPGWALAVAAAFVGGLGLGGVSACLNAAYASVGARAVNLVNAVFGVGSMVSPLLVAALTGAGAGAATGVPGGPFLVVAALCAVTFGVGRVWGVPDIAPARQDGAPARAGVRFALFAALIASYVGLEAGYGAWTVRYLTELRVADAALILSAFWAALTVGRVLTGVFAARLRPERVVLGSAAGLLLCALAAAVPGLAGGAFVLAGLALAPVFGTTLAWLTRTLSARLVPFLLVAGSLGGVVAPALLGVLFARWGAAAVPLFLGGLAALLALFTVLAARTARAQAGGAAVA</sequence>
<dbReference type="Pfam" id="PF07690">
    <property type="entry name" value="MFS_1"/>
    <property type="match status" value="1"/>
</dbReference>
<name>A0ABP3LV20_9DEIO</name>
<dbReference type="PANTHER" id="PTHR23514:SF3">
    <property type="entry name" value="BYPASS OF STOP CODON PROTEIN 6"/>
    <property type="match status" value="1"/>
</dbReference>
<evidence type="ECO:0000313" key="10">
    <source>
        <dbReference type="Proteomes" id="UP001500191"/>
    </source>
</evidence>
<gene>
    <name evidence="9" type="ORF">GCM10008937_14200</name>
</gene>
<evidence type="ECO:0000256" key="5">
    <source>
        <dbReference type="ARBA" id="ARBA00022989"/>
    </source>
</evidence>
<evidence type="ECO:0000256" key="1">
    <source>
        <dbReference type="ARBA" id="ARBA00004127"/>
    </source>
</evidence>
<dbReference type="InterPro" id="IPR051788">
    <property type="entry name" value="MFS_Transporter"/>
</dbReference>
<keyword evidence="3" id="KW-0813">Transport</keyword>
<feature type="transmembrane region" description="Helical" evidence="7">
    <location>
        <begin position="333"/>
        <end position="356"/>
    </location>
</feature>
<dbReference type="InterPro" id="IPR036259">
    <property type="entry name" value="MFS_trans_sf"/>
</dbReference>
<feature type="transmembrane region" description="Helical" evidence="7">
    <location>
        <begin position="179"/>
        <end position="198"/>
    </location>
</feature>
<dbReference type="Proteomes" id="UP001500191">
    <property type="component" value="Unassembled WGS sequence"/>
</dbReference>
<evidence type="ECO:0000256" key="6">
    <source>
        <dbReference type="ARBA" id="ARBA00023136"/>
    </source>
</evidence>
<feature type="transmembrane region" description="Helical" evidence="7">
    <location>
        <begin position="362"/>
        <end position="383"/>
    </location>
</feature>
<protein>
    <submittedName>
        <fullName evidence="9">MFS transporter</fullName>
    </submittedName>
</protein>
<dbReference type="InterPro" id="IPR011701">
    <property type="entry name" value="MFS"/>
</dbReference>
<evidence type="ECO:0000256" key="3">
    <source>
        <dbReference type="ARBA" id="ARBA00022448"/>
    </source>
</evidence>
<feature type="domain" description="Major facilitator superfamily (MFS) profile" evidence="8">
    <location>
        <begin position="24"/>
        <end position="387"/>
    </location>
</feature>
<feature type="transmembrane region" description="Helical" evidence="7">
    <location>
        <begin position="89"/>
        <end position="108"/>
    </location>
</feature>
<feature type="transmembrane region" description="Helical" evidence="7">
    <location>
        <begin position="305"/>
        <end position="326"/>
    </location>
</feature>
<feature type="transmembrane region" description="Helical" evidence="7">
    <location>
        <begin position="114"/>
        <end position="137"/>
    </location>
</feature>
<dbReference type="RefSeq" id="WP_343757355.1">
    <property type="nucleotide sequence ID" value="NZ_BAAADB010000011.1"/>
</dbReference>
<dbReference type="InterPro" id="IPR020846">
    <property type="entry name" value="MFS_dom"/>
</dbReference>
<dbReference type="SUPFAM" id="SSF103473">
    <property type="entry name" value="MFS general substrate transporter"/>
    <property type="match status" value="1"/>
</dbReference>
<keyword evidence="5 7" id="KW-1133">Transmembrane helix</keyword>
<comment type="subcellular location">
    <subcellularLocation>
        <location evidence="1">Endomembrane system</location>
        <topology evidence="1">Multi-pass membrane protein</topology>
    </subcellularLocation>
</comment>
<evidence type="ECO:0000259" key="8">
    <source>
        <dbReference type="PROSITE" id="PS50850"/>
    </source>
</evidence>
<evidence type="ECO:0000256" key="2">
    <source>
        <dbReference type="ARBA" id="ARBA00008335"/>
    </source>
</evidence>
<feature type="transmembrane region" description="Helical" evidence="7">
    <location>
        <begin position="21"/>
        <end position="42"/>
    </location>
</feature>